<keyword evidence="5 8" id="KW-0443">Lipid metabolism</keyword>
<dbReference type="Gene3D" id="1.25.40.20">
    <property type="entry name" value="Ankyrin repeat-containing domain"/>
    <property type="match status" value="1"/>
</dbReference>
<feature type="short sequence motif" description="GXSXG" evidence="8">
    <location>
        <begin position="499"/>
        <end position="503"/>
    </location>
</feature>
<dbReference type="GO" id="GO:0016042">
    <property type="term" value="P:lipid catabolic process"/>
    <property type="evidence" value="ECO:0007669"/>
    <property type="project" value="UniProtKB-UniRule"/>
</dbReference>
<dbReference type="PROSITE" id="PS50003">
    <property type="entry name" value="PH_DOMAIN"/>
    <property type="match status" value="1"/>
</dbReference>
<dbReference type="InParanoid" id="A0A1X7TM71"/>
<feature type="active site" description="Nucleophile" evidence="8">
    <location>
        <position position="501"/>
    </location>
</feature>
<keyword evidence="12" id="KW-1185">Reference proteome</keyword>
<feature type="domain" description="PNPLA" evidence="10">
    <location>
        <begin position="463"/>
        <end position="641"/>
    </location>
</feature>
<dbReference type="EnsemblMetazoa" id="Aqu2.1.16013_001">
    <property type="protein sequence ID" value="Aqu2.1.16013_001"/>
    <property type="gene ID" value="Aqu2.1.16013"/>
</dbReference>
<dbReference type="InterPro" id="IPR016035">
    <property type="entry name" value="Acyl_Trfase/lysoPLipase"/>
</dbReference>
<evidence type="ECO:0000256" key="4">
    <source>
        <dbReference type="ARBA" id="ARBA00023043"/>
    </source>
</evidence>
<feature type="domain" description="PH" evidence="9">
    <location>
        <begin position="11"/>
        <end position="114"/>
    </location>
</feature>
<dbReference type="KEGG" id="aqu:109587011"/>
<evidence type="ECO:0000256" key="5">
    <source>
        <dbReference type="ARBA" id="ARBA00023098"/>
    </source>
</evidence>
<dbReference type="SUPFAM" id="SSF52151">
    <property type="entry name" value="FabD/lysophospholipase-like"/>
    <property type="match status" value="1"/>
</dbReference>
<dbReference type="GO" id="GO:0052816">
    <property type="term" value="F:long-chain fatty acyl-CoA hydrolase activity"/>
    <property type="evidence" value="ECO:0007669"/>
    <property type="project" value="TreeGrafter"/>
</dbReference>
<dbReference type="PANTHER" id="PTHR24139:SF34">
    <property type="entry name" value="85_88 KDA CALCIUM-INDEPENDENT PHOSPHOLIPASE A2"/>
    <property type="match status" value="1"/>
</dbReference>
<dbReference type="eggNOG" id="KOG0513">
    <property type="taxonomic scope" value="Eukaryota"/>
</dbReference>
<organism evidence="11">
    <name type="scientific">Amphimedon queenslandica</name>
    <name type="common">Sponge</name>
    <dbReference type="NCBI Taxonomy" id="400682"/>
    <lineage>
        <taxon>Eukaryota</taxon>
        <taxon>Metazoa</taxon>
        <taxon>Porifera</taxon>
        <taxon>Demospongiae</taxon>
        <taxon>Heteroscleromorpha</taxon>
        <taxon>Haplosclerida</taxon>
        <taxon>Niphatidae</taxon>
        <taxon>Amphimedon</taxon>
    </lineage>
</organism>
<dbReference type="EC" id="3.1.1.4" evidence="1"/>
<dbReference type="PROSITE" id="PS50297">
    <property type="entry name" value="ANK_REP_REGION"/>
    <property type="match status" value="1"/>
</dbReference>
<evidence type="ECO:0000313" key="12">
    <source>
        <dbReference type="Proteomes" id="UP000007879"/>
    </source>
</evidence>
<keyword evidence="4 7" id="KW-0040">ANK repeat</keyword>
<evidence type="ECO:0000256" key="7">
    <source>
        <dbReference type="PROSITE-ProRule" id="PRU00023"/>
    </source>
</evidence>
<feature type="active site" description="Proton acceptor" evidence="8">
    <location>
        <position position="628"/>
    </location>
</feature>
<evidence type="ECO:0000256" key="1">
    <source>
        <dbReference type="ARBA" id="ARBA00013278"/>
    </source>
</evidence>
<evidence type="ECO:0000259" key="9">
    <source>
        <dbReference type="PROSITE" id="PS50003"/>
    </source>
</evidence>
<dbReference type="InterPro" id="IPR011993">
    <property type="entry name" value="PH-like_dom_sf"/>
</dbReference>
<evidence type="ECO:0000259" key="10">
    <source>
        <dbReference type="PROSITE" id="PS51635"/>
    </source>
</evidence>
<evidence type="ECO:0000313" key="11">
    <source>
        <dbReference type="EnsemblMetazoa" id="Aqu2.1.16013_001"/>
    </source>
</evidence>
<dbReference type="InterPro" id="IPR036770">
    <property type="entry name" value="Ankyrin_rpt-contain_sf"/>
</dbReference>
<keyword evidence="2" id="KW-0677">Repeat</keyword>
<evidence type="ECO:0000256" key="8">
    <source>
        <dbReference type="PROSITE-ProRule" id="PRU01161"/>
    </source>
</evidence>
<dbReference type="GO" id="GO:0005739">
    <property type="term" value="C:mitochondrion"/>
    <property type="evidence" value="ECO:0007669"/>
    <property type="project" value="TreeGrafter"/>
</dbReference>
<keyword evidence="3 8" id="KW-0378">Hydrolase</keyword>
<reference evidence="11" key="2">
    <citation type="submission" date="2017-05" db="UniProtKB">
        <authorList>
            <consortium name="EnsemblMetazoa"/>
        </authorList>
    </citation>
    <scope>IDENTIFICATION</scope>
</reference>
<dbReference type="OrthoDB" id="630895at2759"/>
<dbReference type="PROSITE" id="PS50088">
    <property type="entry name" value="ANK_REPEAT"/>
    <property type="match status" value="1"/>
</dbReference>
<dbReference type="EnsemblMetazoa" id="XM_020003231.1">
    <property type="protein sequence ID" value="XP_019858790.1"/>
    <property type="gene ID" value="LOC109587011"/>
</dbReference>
<dbReference type="GO" id="GO:2000304">
    <property type="term" value="P:positive regulation of ceramide biosynthetic process"/>
    <property type="evidence" value="ECO:0007669"/>
    <property type="project" value="TreeGrafter"/>
</dbReference>
<dbReference type="Pfam" id="PF01734">
    <property type="entry name" value="Patatin"/>
    <property type="match status" value="1"/>
</dbReference>
<dbReference type="SMART" id="SM00248">
    <property type="entry name" value="ANK"/>
    <property type="match status" value="2"/>
</dbReference>
<dbReference type="InterPro" id="IPR001849">
    <property type="entry name" value="PH_domain"/>
</dbReference>
<feature type="repeat" description="ANK" evidence="7">
    <location>
        <begin position="313"/>
        <end position="345"/>
    </location>
</feature>
<protein>
    <recommendedName>
        <fullName evidence="1">phospholipase A2</fullName>
        <ecNumber evidence="1">3.1.1.4</ecNumber>
    </recommendedName>
</protein>
<reference evidence="12" key="1">
    <citation type="journal article" date="2010" name="Nature">
        <title>The Amphimedon queenslandica genome and the evolution of animal complexity.</title>
        <authorList>
            <person name="Srivastava M."/>
            <person name="Simakov O."/>
            <person name="Chapman J."/>
            <person name="Fahey B."/>
            <person name="Gauthier M.E."/>
            <person name="Mitros T."/>
            <person name="Richards G.S."/>
            <person name="Conaco C."/>
            <person name="Dacre M."/>
            <person name="Hellsten U."/>
            <person name="Larroux C."/>
            <person name="Putnam N.H."/>
            <person name="Stanke M."/>
            <person name="Adamska M."/>
            <person name="Darling A."/>
            <person name="Degnan S.M."/>
            <person name="Oakley T.H."/>
            <person name="Plachetzki D.C."/>
            <person name="Zhai Y."/>
            <person name="Adamski M."/>
            <person name="Calcino A."/>
            <person name="Cummins S.F."/>
            <person name="Goodstein D.M."/>
            <person name="Harris C."/>
            <person name="Jackson D.J."/>
            <person name="Leys S.P."/>
            <person name="Shu S."/>
            <person name="Woodcroft B.J."/>
            <person name="Vervoort M."/>
            <person name="Kosik K.S."/>
            <person name="Manning G."/>
            <person name="Degnan B.M."/>
            <person name="Rokhsar D.S."/>
        </authorList>
    </citation>
    <scope>NUCLEOTIDE SEQUENCE [LARGE SCALE GENOMIC DNA]</scope>
</reference>
<accession>A0A1X7TM71</accession>
<evidence type="ECO:0000256" key="2">
    <source>
        <dbReference type="ARBA" id="ARBA00022737"/>
    </source>
</evidence>
<dbReference type="PANTHER" id="PTHR24139">
    <property type="entry name" value="CALCIUM-INDEPENDENT PHOSPHOLIPASE A2"/>
    <property type="match status" value="1"/>
</dbReference>
<dbReference type="PROSITE" id="PS51635">
    <property type="entry name" value="PNPLA"/>
    <property type="match status" value="1"/>
</dbReference>
<feature type="short sequence motif" description="GXGXXG" evidence="8">
    <location>
        <begin position="467"/>
        <end position="472"/>
    </location>
</feature>
<dbReference type="Gene3D" id="3.40.1090.10">
    <property type="entry name" value="Cytosolic phospholipase A2 catalytic domain"/>
    <property type="match status" value="1"/>
</dbReference>
<dbReference type="GO" id="GO:0047499">
    <property type="term" value="F:calcium-independent phospholipase A2 activity"/>
    <property type="evidence" value="ECO:0007669"/>
    <property type="project" value="InterPro"/>
</dbReference>
<evidence type="ECO:0000256" key="3">
    <source>
        <dbReference type="ARBA" id="ARBA00022801"/>
    </source>
</evidence>
<dbReference type="InterPro" id="IPR002110">
    <property type="entry name" value="Ankyrin_rpt"/>
</dbReference>
<name>A0A1X7TM71_AMPQE</name>
<gene>
    <name evidence="11" type="primary">109587011</name>
</gene>
<dbReference type="Gene3D" id="2.30.29.30">
    <property type="entry name" value="Pleckstrin-homology domain (PH domain)/Phosphotyrosine-binding domain (PTB)"/>
    <property type="match status" value="1"/>
</dbReference>
<dbReference type="SMART" id="SM00233">
    <property type="entry name" value="PH"/>
    <property type="match status" value="1"/>
</dbReference>
<keyword evidence="8" id="KW-0442">Lipid degradation</keyword>
<comment type="catalytic activity">
    <reaction evidence="6">
        <text>a 1,2-diacyl-sn-glycero-3-phosphocholine + H2O = a 1-acyl-sn-glycero-3-phosphocholine + a fatty acid + H(+)</text>
        <dbReference type="Rhea" id="RHEA:15801"/>
        <dbReference type="ChEBI" id="CHEBI:15377"/>
        <dbReference type="ChEBI" id="CHEBI:15378"/>
        <dbReference type="ChEBI" id="CHEBI:28868"/>
        <dbReference type="ChEBI" id="CHEBI:57643"/>
        <dbReference type="ChEBI" id="CHEBI:58168"/>
        <dbReference type="EC" id="3.1.1.4"/>
    </reaction>
    <physiologicalReaction direction="left-to-right" evidence="6">
        <dbReference type="Rhea" id="RHEA:15802"/>
    </physiologicalReaction>
</comment>
<dbReference type="InterPro" id="IPR047148">
    <property type="entry name" value="PLPL9"/>
</dbReference>
<sequence>MAYATEDRLSNSIKFGPLTLRHKTKMFRDPKGKVYYFNITADGKLQCFEDEEHTKLKEQRKKEDISGVQLLEKHKDLCTQFIVQFNERKEFWLLESSSEKERAEWVQAFTSISQPLQYPYQLHYISKPVRSEHLHQEMTANAQFTNCPYPIVENPLLPPVPVCGRLDDAVSYHDAKHSEPSFLQPELIESLDSHYSTIHELPDNSALKVNVELSDSKPSLEMKGTKKSFGSIKGALKKRMSMSKLSETPFHSASIKTIQVLLNNTSIDPNAKDDNGYTALHWYVIKPRKHRHELLMRCLESGRHFNIDAKENFDNTALHIAAERNDLEYARILVAFGAQMYLKNSQEKFPYMLAPAESETFMFLSSFSCPTIDEKIYLKPPVHEMKKLSEAMLREMKIGDMMQPHLMSTLVHLIDDEIMNMERAPYVKNSGHQASGQASEYYAFKKQREYLNTWRETGGNRILFLDGGGIRGMVQIEVLMELERRTGCKVVELFDWIVGTSTGGLLALGLVYAKKSLSEMKQIYFQIKNKVFVTGSNIANTYMSMNSNSQNMEDILKNELGDTLMSSIQKPRVMICTVNKEFVPLKVQFFNNFMTEHEDLTNVPVWYAARATSAAPIYFTPLQNKYIDGGVKANNPCLEAMRVIKEYDQFMGLSERHFLLTVSMGTGMYADKAVGGDDLEKGLPLIKHVKHLKQLVNLFIQELGNAESNAQTFSIMCQTARTPIPCFRFNPLLEEEVSSSEINDKKIVEMILKTKIYLEKEETKEKLDDLVCIFRQIASQSL</sequence>
<dbReference type="SUPFAM" id="SSF48403">
    <property type="entry name" value="Ankyrin repeat"/>
    <property type="match status" value="1"/>
</dbReference>
<dbReference type="Proteomes" id="UP000007879">
    <property type="component" value="Unassembled WGS sequence"/>
</dbReference>
<dbReference type="Pfam" id="PF12796">
    <property type="entry name" value="Ank_2"/>
    <property type="match status" value="1"/>
</dbReference>
<dbReference type="AlphaFoldDB" id="A0A1X7TM71"/>
<feature type="short sequence motif" description="DGA/G" evidence="8">
    <location>
        <begin position="628"/>
        <end position="630"/>
    </location>
</feature>
<dbReference type="SUPFAM" id="SSF50729">
    <property type="entry name" value="PH domain-like"/>
    <property type="match status" value="1"/>
</dbReference>
<dbReference type="InterPro" id="IPR002641">
    <property type="entry name" value="PNPLA_dom"/>
</dbReference>
<evidence type="ECO:0000256" key="6">
    <source>
        <dbReference type="ARBA" id="ARBA00023422"/>
    </source>
</evidence>
<proteinExistence type="predicted"/>